<dbReference type="GO" id="GO:0022857">
    <property type="term" value="F:transmembrane transporter activity"/>
    <property type="evidence" value="ECO:0007669"/>
    <property type="project" value="InterPro"/>
</dbReference>
<evidence type="ECO:0000256" key="2">
    <source>
        <dbReference type="ARBA" id="ARBA00022448"/>
    </source>
</evidence>
<dbReference type="SUPFAM" id="SSF103481">
    <property type="entry name" value="Multidrug resistance efflux transporter EmrE"/>
    <property type="match status" value="1"/>
</dbReference>
<feature type="transmembrane region" description="Helical" evidence="10">
    <location>
        <begin position="84"/>
        <end position="103"/>
    </location>
</feature>
<dbReference type="InterPro" id="IPR000390">
    <property type="entry name" value="Small_drug/metabolite_transptr"/>
</dbReference>
<sequence>MSWTLLVVAGVLEIAFAFGMKWSAGFSRFWPSVYAVATGLSSIVLLTLSLRALPVGTAYAVWTGIGAAGTATLGMLWLGEPASLARAGCIALILCGVVGLKLVSGPAA</sequence>
<dbReference type="GeneID" id="303491009"/>
<organism evidence="12">
    <name type="scientific">Cupriavidus oxalaticus</name>
    <dbReference type="NCBI Taxonomy" id="96344"/>
    <lineage>
        <taxon>Bacteria</taxon>
        <taxon>Pseudomonadati</taxon>
        <taxon>Pseudomonadota</taxon>
        <taxon>Betaproteobacteria</taxon>
        <taxon>Burkholderiales</taxon>
        <taxon>Burkholderiaceae</taxon>
        <taxon>Cupriavidus</taxon>
    </lineage>
</organism>
<proteinExistence type="inferred from homology"/>
<dbReference type="GO" id="GO:1990961">
    <property type="term" value="P:xenobiotic detoxification by transmembrane export across the plasma membrane"/>
    <property type="evidence" value="ECO:0007669"/>
    <property type="project" value="UniProtKB-ARBA"/>
</dbReference>
<dbReference type="OrthoDB" id="9808638at2"/>
<feature type="transmembrane region" description="Helical" evidence="10">
    <location>
        <begin position="59"/>
        <end position="78"/>
    </location>
</feature>
<dbReference type="EMBL" id="OGUS01000128">
    <property type="protein sequence ID" value="SPC16852.1"/>
    <property type="molecule type" value="Genomic_DNA"/>
</dbReference>
<comment type="subcellular location">
    <subcellularLocation>
        <location evidence="1 9">Cell membrane</location>
        <topology evidence="1 9">Multi-pass membrane protein</topology>
    </subcellularLocation>
</comment>
<dbReference type="Gene3D" id="1.10.3730.20">
    <property type="match status" value="1"/>
</dbReference>
<keyword evidence="5 10" id="KW-1133">Transmembrane helix</keyword>
<evidence type="ECO:0000256" key="4">
    <source>
        <dbReference type="ARBA" id="ARBA00022692"/>
    </source>
</evidence>
<evidence type="ECO:0000313" key="13">
    <source>
        <dbReference type="Proteomes" id="UP000623307"/>
    </source>
</evidence>
<accession>A0A375GA15</accession>
<dbReference type="Proteomes" id="UP000256862">
    <property type="component" value="Chromosome CO2235"/>
</dbReference>
<dbReference type="InterPro" id="IPR037185">
    <property type="entry name" value="EmrE-like"/>
</dbReference>
<keyword evidence="4 9" id="KW-0812">Transmembrane</keyword>
<dbReference type="RefSeq" id="WP_063237038.1">
    <property type="nucleotide sequence ID" value="NZ_CP069810.1"/>
</dbReference>
<reference evidence="12" key="1">
    <citation type="submission" date="2018-01" db="EMBL/GenBank/DDBJ databases">
        <authorList>
            <person name="Clerissi C."/>
        </authorList>
    </citation>
    <scope>NUCLEOTIDE SEQUENCE</scope>
    <source>
        <strain evidence="12">Cupriavidus oxalaticus LMG 2235</strain>
    </source>
</reference>
<dbReference type="GO" id="GO:0005886">
    <property type="term" value="C:plasma membrane"/>
    <property type="evidence" value="ECO:0007669"/>
    <property type="project" value="UniProtKB-SubCell"/>
</dbReference>
<evidence type="ECO:0000256" key="10">
    <source>
        <dbReference type="SAM" id="Phobius"/>
    </source>
</evidence>
<dbReference type="EMBL" id="CP069812">
    <property type="protein sequence ID" value="QRQ94942.1"/>
    <property type="molecule type" value="Genomic_DNA"/>
</dbReference>
<dbReference type="InterPro" id="IPR045324">
    <property type="entry name" value="Small_multidrug_res"/>
</dbReference>
<evidence type="ECO:0000256" key="1">
    <source>
        <dbReference type="ARBA" id="ARBA00004651"/>
    </source>
</evidence>
<reference evidence="11 13" key="2">
    <citation type="submission" date="2021-02" db="EMBL/GenBank/DDBJ databases">
        <title>Complete Genome Sequence of Cupriavidus oxalaticus Strain Ox1, a Soil Oxalate-Degrading Species.</title>
        <authorList>
            <person name="Palmieri F."/>
            <person name="Udriet P."/>
            <person name="Deuasquier M."/>
            <person name="Beaudoing E."/>
            <person name="Johnson S.L."/>
            <person name="Davenport K.W."/>
            <person name="Chain P.S."/>
            <person name="Bindschedler S."/>
            <person name="Junier P."/>
        </authorList>
    </citation>
    <scope>NUCLEOTIDE SEQUENCE [LARGE SCALE GENOMIC DNA]</scope>
    <source>
        <strain evidence="11 13">Ox1</strain>
    </source>
</reference>
<keyword evidence="13" id="KW-1185">Reference proteome</keyword>
<evidence type="ECO:0000313" key="12">
    <source>
        <dbReference type="EMBL" id="SPC16852.1"/>
    </source>
</evidence>
<keyword evidence="2" id="KW-0813">Transport</keyword>
<dbReference type="FunFam" id="1.10.3730.20:FF:000001">
    <property type="entry name" value="Quaternary ammonium compound resistance transporter SugE"/>
    <property type="match status" value="1"/>
</dbReference>
<evidence type="ECO:0000256" key="9">
    <source>
        <dbReference type="RuleBase" id="RU003942"/>
    </source>
</evidence>
<dbReference type="AlphaFoldDB" id="A0A375GA15"/>
<evidence type="ECO:0000313" key="11">
    <source>
        <dbReference type="EMBL" id="QRQ94942.1"/>
    </source>
</evidence>
<evidence type="ECO:0000256" key="3">
    <source>
        <dbReference type="ARBA" id="ARBA00022475"/>
    </source>
</evidence>
<evidence type="ECO:0000256" key="6">
    <source>
        <dbReference type="ARBA" id="ARBA00023136"/>
    </source>
</evidence>
<protein>
    <recommendedName>
        <fullName evidence="8">Guanidinium exporter</fullName>
    </recommendedName>
</protein>
<dbReference type="PANTHER" id="PTHR30561:SF0">
    <property type="entry name" value="GUANIDINIUM EXPORTER"/>
    <property type="match status" value="1"/>
</dbReference>
<dbReference type="Proteomes" id="UP000623307">
    <property type="component" value="Chromosome 2"/>
</dbReference>
<evidence type="ECO:0000256" key="7">
    <source>
        <dbReference type="ARBA" id="ARBA00038151"/>
    </source>
</evidence>
<comment type="similarity">
    <text evidence="7">Belongs to the drug/metabolite transporter (DMT) superfamily. Small multidrug resistance (SMR) (TC 2.A.7.1) family. Gdx/SugE subfamily.</text>
</comment>
<evidence type="ECO:0000256" key="5">
    <source>
        <dbReference type="ARBA" id="ARBA00022989"/>
    </source>
</evidence>
<name>A0A375GA15_9BURK</name>
<evidence type="ECO:0000256" key="8">
    <source>
        <dbReference type="ARBA" id="ARBA00039168"/>
    </source>
</evidence>
<gene>
    <name evidence="12" type="primary">sugE</name>
    <name evidence="12" type="ORF">CO2235_60069</name>
    <name evidence="11" type="ORF">JTE92_15800</name>
</gene>
<dbReference type="PANTHER" id="PTHR30561">
    <property type="entry name" value="SMR FAMILY PROTON-DEPENDENT DRUG EFFLUX TRANSPORTER SUGE"/>
    <property type="match status" value="1"/>
</dbReference>
<dbReference type="Pfam" id="PF00893">
    <property type="entry name" value="Multi_Drug_Res"/>
    <property type="match status" value="1"/>
</dbReference>
<feature type="transmembrane region" description="Helical" evidence="10">
    <location>
        <begin position="33"/>
        <end position="52"/>
    </location>
</feature>
<keyword evidence="3" id="KW-1003">Cell membrane</keyword>
<keyword evidence="6 10" id="KW-0472">Membrane</keyword>